<evidence type="ECO:0000313" key="3">
    <source>
        <dbReference type="EMBL" id="SFE63824.1"/>
    </source>
</evidence>
<dbReference type="PANTHER" id="PTHR30383">
    <property type="entry name" value="THIOESTERASE 1/PROTEASE 1/LYSOPHOSPHOLIPASE L1"/>
    <property type="match status" value="1"/>
</dbReference>
<evidence type="ECO:0000313" key="4">
    <source>
        <dbReference type="Proteomes" id="UP000183410"/>
    </source>
</evidence>
<dbReference type="GO" id="GO:0004622">
    <property type="term" value="F:phosphatidylcholine lysophospholipase activity"/>
    <property type="evidence" value="ECO:0007669"/>
    <property type="project" value="TreeGrafter"/>
</dbReference>
<dbReference type="InterPro" id="IPR013830">
    <property type="entry name" value="SGNH_hydro"/>
</dbReference>
<dbReference type="InterPro" id="IPR036514">
    <property type="entry name" value="SGNH_hydro_sf"/>
</dbReference>
<dbReference type="Proteomes" id="UP000183410">
    <property type="component" value="Unassembled WGS sequence"/>
</dbReference>
<dbReference type="PANTHER" id="PTHR30383:SF27">
    <property type="entry name" value="SPORE GERMINATION LIPASE LIPC"/>
    <property type="match status" value="1"/>
</dbReference>
<keyword evidence="1" id="KW-0472">Membrane</keyword>
<evidence type="ECO:0000259" key="2">
    <source>
        <dbReference type="Pfam" id="PF13472"/>
    </source>
</evidence>
<feature type="transmembrane region" description="Helical" evidence="1">
    <location>
        <begin position="7"/>
        <end position="30"/>
    </location>
</feature>
<evidence type="ECO:0000256" key="1">
    <source>
        <dbReference type="SAM" id="Phobius"/>
    </source>
</evidence>
<accession>A0A1I2C695</accession>
<reference evidence="4" key="1">
    <citation type="submission" date="2016-10" db="EMBL/GenBank/DDBJ databases">
        <authorList>
            <person name="Varghese N."/>
            <person name="Submissions S."/>
        </authorList>
    </citation>
    <scope>NUCLEOTIDE SEQUENCE [LARGE SCALE GENOMIC DNA]</scope>
    <source>
        <strain evidence="4">CGMCC 1.10223</strain>
    </source>
</reference>
<keyword evidence="1" id="KW-1133">Transmembrane helix</keyword>
<sequence>MRSSKRLGIMIGGCSLLITILMLVGIGYAIKDQLFPSVSAQPQVTALPEQTAEKNQLRIVAIGDSLTKGVGDSAGGGYVKQVVDSLAADPDKQAELVNNLGISGLRADQLAQNLKTDKGIAYALQQANVILLTIGGNDLFQSLQGVGDSNAAATAEQSMSLAQVEKGLEEGLTRLDNVLSELHRINPDARVIYMGLYNPFFDVEELRDGSLEVQKWNERAYDMLHGYSNMTMVPTFDLFEERIGSYLSSDHFHPNHEGYKQIAQRVVQAL</sequence>
<dbReference type="SUPFAM" id="SSF52266">
    <property type="entry name" value="SGNH hydrolase"/>
    <property type="match status" value="1"/>
</dbReference>
<dbReference type="AlphaFoldDB" id="A0A1I2C695"/>
<dbReference type="EMBL" id="FONN01000004">
    <property type="protein sequence ID" value="SFE63824.1"/>
    <property type="molecule type" value="Genomic_DNA"/>
</dbReference>
<proteinExistence type="predicted"/>
<dbReference type="Pfam" id="PF13472">
    <property type="entry name" value="Lipase_GDSL_2"/>
    <property type="match status" value="1"/>
</dbReference>
<protein>
    <submittedName>
        <fullName evidence="3">Lysophospholipase L1</fullName>
    </submittedName>
</protein>
<keyword evidence="1" id="KW-0812">Transmembrane</keyword>
<gene>
    <name evidence="3" type="ORF">SAMN04487969_104302</name>
</gene>
<name>A0A1I2C695_9BACL</name>
<keyword evidence="4" id="KW-1185">Reference proteome</keyword>
<dbReference type="InterPro" id="IPR051532">
    <property type="entry name" value="Ester_Hydrolysis_Enzymes"/>
</dbReference>
<organism evidence="3 4">
    <name type="scientific">Paenibacillus algorifonticola</name>
    <dbReference type="NCBI Taxonomy" id="684063"/>
    <lineage>
        <taxon>Bacteria</taxon>
        <taxon>Bacillati</taxon>
        <taxon>Bacillota</taxon>
        <taxon>Bacilli</taxon>
        <taxon>Bacillales</taxon>
        <taxon>Paenibacillaceae</taxon>
        <taxon>Paenibacillus</taxon>
    </lineage>
</organism>
<dbReference type="RefSeq" id="WP_046233408.1">
    <property type="nucleotide sequence ID" value="NZ_FONN01000004.1"/>
</dbReference>
<feature type="domain" description="SGNH hydrolase-type esterase" evidence="2">
    <location>
        <begin position="61"/>
        <end position="260"/>
    </location>
</feature>
<dbReference type="Gene3D" id="3.40.50.1110">
    <property type="entry name" value="SGNH hydrolase"/>
    <property type="match status" value="1"/>
</dbReference>
<dbReference type="OrthoDB" id="252349at2"/>